<gene>
    <name evidence="6" type="ORF">Poli38472_009243</name>
</gene>
<evidence type="ECO:0000313" key="7">
    <source>
        <dbReference type="Proteomes" id="UP000794436"/>
    </source>
</evidence>
<dbReference type="GO" id="GO:0016998">
    <property type="term" value="P:cell wall macromolecule catabolic process"/>
    <property type="evidence" value="ECO:0007669"/>
    <property type="project" value="InterPro"/>
</dbReference>
<dbReference type="Gene3D" id="3.30.20.10">
    <property type="entry name" value="Endochitinase, domain 2"/>
    <property type="match status" value="5"/>
</dbReference>
<evidence type="ECO:0000313" key="6">
    <source>
        <dbReference type="EMBL" id="TMW65076.1"/>
    </source>
</evidence>
<evidence type="ECO:0000256" key="4">
    <source>
        <dbReference type="SAM" id="SignalP"/>
    </source>
</evidence>
<dbReference type="GO" id="GO:0006952">
    <property type="term" value="P:defense response"/>
    <property type="evidence" value="ECO:0007669"/>
    <property type="project" value="UniProtKB-KW"/>
</dbReference>
<dbReference type="Pfam" id="PF00182">
    <property type="entry name" value="Glyco_hydro_19"/>
    <property type="match status" value="5"/>
</dbReference>
<protein>
    <recommendedName>
        <fullName evidence="5">Glycoside hydrolase family 19 catalytic domain-containing protein</fullName>
    </recommendedName>
</protein>
<dbReference type="EMBL" id="SPLM01000038">
    <property type="protein sequence ID" value="TMW65076.1"/>
    <property type="molecule type" value="Genomic_DNA"/>
</dbReference>
<dbReference type="SUPFAM" id="SSF53955">
    <property type="entry name" value="Lysozyme-like"/>
    <property type="match status" value="5"/>
</dbReference>
<feature type="domain" description="Glycoside hydrolase family 19 catalytic" evidence="5">
    <location>
        <begin position="843"/>
        <end position="965"/>
    </location>
</feature>
<dbReference type="PANTHER" id="PTHR22595">
    <property type="entry name" value="CHITINASE-RELATED"/>
    <property type="match status" value="1"/>
</dbReference>
<sequence>MKPWLVVGAYVACAVWLAEARDFDALGAAAGDGSNVDTTGKVHGSDTPFIAPGSGSNDNETPAASGGAVLEAGEVASSGSAAAELHDNGYLADILTKDNFTTWWTPSKVYTYEGLAVAAKDFFDSKFLAEEAPEDRKREFAAFISHALAETSLQRTETDKPIITVDGKENKYCDRTYVSCANGKSYHGRGPMLLTGNENYARCSKALGLNNLLLTDPDRVATDSKIAWGSAIWMWMHDDGLGNLQSFAKKDFASSTALFKGRVECGPTPLKKTGDNYRTQIYNTTCNLLQIQPDENMHCSDIAISTDEAPNPDEVDSSKAVKQFLSAELFKELFPEATDLYSYEELVKAAAYYPEFASTMVEDASNARELAAFLAQAAAATDNFKVRVANYADRYNEDVFCDSGAGDCLDGRSYHGRGPFMTEWNWMYSRLADDLSVDLFKNPDLLAKDPTVAWRVAMHSWMVDLGHGRPHDYAPDADLLARASNILFGTRVCGSSPREKGADKLRIDTYKTILKAMEVEVIDEKTLLCATVAYDESKDTTGLSRYFSEKDFAKFFSDASPHYSYPTLLEATKMFPKFAGEDDEVSNKLEIAAFLAHASVGSRKFKALEMENGALYMPEDFCDRNVTDCVANKRYHGRGPFAVAWNYNYQKCGAFIDVDLLQHPEYVYLDSMISWKAALWYWMEHRPLTSYGTLHSVMHRHLDTFEENFRQSTIMVAGQQACGSDSEMQRVQLYNDISEHLKIARGDETQLKCQKVSADTAASDAAVTSQVASVLTKVNFYDITGSGASAPLYDYSALLYAANVFPAFAGAAEEKMNRREVAAFLTQVSIATDNFQKVEDEEAALKCTQPPCYYKRGPLMVEGDETYAKIRRAIDKNIIQEPGLLGRDSDAAWQSALYIWMSDNGNGSIHDYVRLSDYGFASSLKLLSPELCEDADKADTIQERTKKYQDICKILGVEPEEVLSCQDQKFLDYDPASVESAAGTGGLANILSKDLFVELFPDADPLYTYNAMLDAAAKFPKFANDGPDRQNRQEVAAFVAQMAHASGNFTFTQQSGWSLFEPSEYCDKNSNYTCNKEKRYHGRGPIQMTWNYNYGSYGQVVGVDLLNNPDWVATDSKIAWGSAIWYWMLNQGGTRGSIHDVFVSGTNKNNDYDYAKTTWLLNGGLECGSKPVAPEPERQRIRFYNRYAARFHVEPGTKLSCQTSDYEPQA</sequence>
<keyword evidence="2" id="KW-1015">Disulfide bond</keyword>
<proteinExistence type="predicted"/>
<evidence type="ECO:0000256" key="3">
    <source>
        <dbReference type="SAM" id="MobiDB-lite"/>
    </source>
</evidence>
<dbReference type="Gene3D" id="1.10.530.10">
    <property type="match status" value="5"/>
</dbReference>
<dbReference type="AlphaFoldDB" id="A0A8K1CK33"/>
<dbReference type="GO" id="GO:0004568">
    <property type="term" value="F:chitinase activity"/>
    <property type="evidence" value="ECO:0007669"/>
    <property type="project" value="InterPro"/>
</dbReference>
<evidence type="ECO:0000256" key="2">
    <source>
        <dbReference type="ARBA" id="ARBA00023157"/>
    </source>
</evidence>
<keyword evidence="4" id="KW-0732">Signal</keyword>
<name>A0A8K1CK33_PYTOL</name>
<feature type="domain" description="Glycoside hydrolase family 19 catalytic" evidence="5">
    <location>
        <begin position="1003"/>
        <end position="1201"/>
    </location>
</feature>
<feature type="domain" description="Glycoside hydrolase family 19 catalytic" evidence="5">
    <location>
        <begin position="107"/>
        <end position="299"/>
    </location>
</feature>
<accession>A0A8K1CK33</accession>
<dbReference type="FunFam" id="3.30.20.10:FF:000001">
    <property type="entry name" value="Endochitinase (Chitinase)"/>
    <property type="match status" value="1"/>
</dbReference>
<evidence type="ECO:0000256" key="1">
    <source>
        <dbReference type="ARBA" id="ARBA00022821"/>
    </source>
</evidence>
<feature type="signal peptide" evidence="4">
    <location>
        <begin position="1"/>
        <end position="20"/>
    </location>
</feature>
<reference evidence="6" key="1">
    <citation type="submission" date="2019-03" db="EMBL/GenBank/DDBJ databases">
        <title>Long read genome sequence of the mycoparasitic Pythium oligandrum ATCC 38472 isolated from sugarbeet rhizosphere.</title>
        <authorList>
            <person name="Gaulin E."/>
        </authorList>
    </citation>
    <scope>NUCLEOTIDE SEQUENCE</scope>
    <source>
        <strain evidence="6">ATCC 38472_TT</strain>
    </source>
</reference>
<feature type="region of interest" description="Disordered" evidence="3">
    <location>
        <begin position="36"/>
        <end position="65"/>
    </location>
</feature>
<dbReference type="InterPro" id="IPR000726">
    <property type="entry name" value="Glyco_hydro_19_cat"/>
</dbReference>
<dbReference type="CDD" id="cd00325">
    <property type="entry name" value="chitinase_GH19"/>
    <property type="match status" value="5"/>
</dbReference>
<keyword evidence="1" id="KW-0611">Plant defense</keyword>
<dbReference type="GO" id="GO:0006032">
    <property type="term" value="P:chitin catabolic process"/>
    <property type="evidence" value="ECO:0007669"/>
    <property type="project" value="InterPro"/>
</dbReference>
<keyword evidence="7" id="KW-1185">Reference proteome</keyword>
<dbReference type="Proteomes" id="UP000794436">
    <property type="component" value="Unassembled WGS sequence"/>
</dbReference>
<feature type="domain" description="Glycoside hydrolase family 19 catalytic" evidence="5">
    <location>
        <begin position="558"/>
        <end position="686"/>
    </location>
</feature>
<feature type="chain" id="PRO_5035469997" description="Glycoside hydrolase family 19 catalytic domain-containing protein" evidence="4">
    <location>
        <begin position="21"/>
        <end position="1210"/>
    </location>
</feature>
<feature type="domain" description="Glycoside hydrolase family 19 catalytic" evidence="5">
    <location>
        <begin position="336"/>
        <end position="464"/>
    </location>
</feature>
<organism evidence="6 7">
    <name type="scientific">Pythium oligandrum</name>
    <name type="common">Mycoparasitic fungus</name>
    <dbReference type="NCBI Taxonomy" id="41045"/>
    <lineage>
        <taxon>Eukaryota</taxon>
        <taxon>Sar</taxon>
        <taxon>Stramenopiles</taxon>
        <taxon>Oomycota</taxon>
        <taxon>Peronosporomycetes</taxon>
        <taxon>Pythiales</taxon>
        <taxon>Pythiaceae</taxon>
        <taxon>Pythium</taxon>
    </lineage>
</organism>
<dbReference type="InterPro" id="IPR023346">
    <property type="entry name" value="Lysozyme-like_dom_sf"/>
</dbReference>
<evidence type="ECO:0000259" key="5">
    <source>
        <dbReference type="Pfam" id="PF00182"/>
    </source>
</evidence>
<dbReference type="PANTHER" id="PTHR22595:SF79">
    <property type="entry name" value="CHITINASE 12"/>
    <property type="match status" value="1"/>
</dbReference>
<dbReference type="OrthoDB" id="5985073at2759"/>
<comment type="caution">
    <text evidence="6">The sequence shown here is derived from an EMBL/GenBank/DDBJ whole genome shotgun (WGS) entry which is preliminary data.</text>
</comment>